<dbReference type="InterPro" id="IPR050300">
    <property type="entry name" value="GDXG_lipolytic_enzyme"/>
</dbReference>
<evidence type="ECO:0000259" key="2">
    <source>
        <dbReference type="Pfam" id="PF07859"/>
    </source>
</evidence>
<dbReference type="OrthoDB" id="408631at2759"/>
<keyword evidence="1" id="KW-0378">Hydrolase</keyword>
<dbReference type="AlphaFoldDB" id="A0A369JM80"/>
<proteinExistence type="predicted"/>
<dbReference type="PANTHER" id="PTHR48081:SF8">
    <property type="entry name" value="ALPHA_BETA HYDROLASE FOLD-3 DOMAIN-CONTAINING PROTEIN-RELATED"/>
    <property type="match status" value="1"/>
</dbReference>
<dbReference type="Gene3D" id="3.40.50.1820">
    <property type="entry name" value="alpha/beta hydrolase"/>
    <property type="match status" value="1"/>
</dbReference>
<accession>A0A369JM80</accession>
<feature type="domain" description="Alpha/beta hydrolase fold-3" evidence="2">
    <location>
        <begin position="141"/>
        <end position="265"/>
    </location>
</feature>
<dbReference type="GO" id="GO:0016787">
    <property type="term" value="F:hydrolase activity"/>
    <property type="evidence" value="ECO:0007669"/>
    <property type="project" value="UniProtKB-KW"/>
</dbReference>
<organism evidence="3 4">
    <name type="scientific">Hypsizygus marmoreus</name>
    <name type="common">White beech mushroom</name>
    <name type="synonym">Agaricus marmoreus</name>
    <dbReference type="NCBI Taxonomy" id="39966"/>
    <lineage>
        <taxon>Eukaryota</taxon>
        <taxon>Fungi</taxon>
        <taxon>Dikarya</taxon>
        <taxon>Basidiomycota</taxon>
        <taxon>Agaricomycotina</taxon>
        <taxon>Agaricomycetes</taxon>
        <taxon>Agaricomycetidae</taxon>
        <taxon>Agaricales</taxon>
        <taxon>Tricholomatineae</taxon>
        <taxon>Lyophyllaceae</taxon>
        <taxon>Hypsizygus</taxon>
    </lineage>
</organism>
<comment type="caution">
    <text evidence="3">The sequence shown here is derived from an EMBL/GenBank/DDBJ whole genome shotgun (WGS) entry which is preliminary data.</text>
</comment>
<dbReference type="Pfam" id="PF07859">
    <property type="entry name" value="Abhydrolase_3"/>
    <property type="match status" value="2"/>
</dbReference>
<dbReference type="PANTHER" id="PTHR48081">
    <property type="entry name" value="AB HYDROLASE SUPERFAMILY PROTEIN C4A8.06C"/>
    <property type="match status" value="1"/>
</dbReference>
<dbReference type="FunCoup" id="A0A369JM80">
    <property type="interactions" value="72"/>
</dbReference>
<dbReference type="STRING" id="39966.A0A369JM80"/>
<feature type="domain" description="Alpha/beta hydrolase fold-3" evidence="2">
    <location>
        <begin position="61"/>
        <end position="97"/>
    </location>
</feature>
<dbReference type="InParanoid" id="A0A369JM80"/>
<sequence>MRLLCQGASEPLEVGVMRDFKMTHTSLRTFTPPREPPEGVNFLRNSAYEEYNVQAGGRWETSPAKRRSQLGCVSVRAKAVIVSMDYRLAPEHPIPRQSMMQSTHWSGSFSMITVGGSSRQVQVFVSVTSKPLRPSKQRRQLAAILALKAVECTPPIPLLFQLLIVPVTDNTASTVDLWAENQRTAWLSSDRMLWFCHGYLPSENDWTKWDTSPIFAPADLLKKVPKAWITVAELEKEEGVRYSEKMREAGVEVVVVVYGGGAHPIMAMDG</sequence>
<dbReference type="SUPFAM" id="SSF53474">
    <property type="entry name" value="alpha/beta-Hydrolases"/>
    <property type="match status" value="1"/>
</dbReference>
<dbReference type="Proteomes" id="UP000076154">
    <property type="component" value="Unassembled WGS sequence"/>
</dbReference>
<protein>
    <recommendedName>
        <fullName evidence="2">Alpha/beta hydrolase fold-3 domain-containing protein</fullName>
    </recommendedName>
</protein>
<reference evidence="3" key="1">
    <citation type="submission" date="2018-04" db="EMBL/GenBank/DDBJ databases">
        <title>Whole genome sequencing of Hypsizygus marmoreus.</title>
        <authorList>
            <person name="Choi I.-G."/>
            <person name="Min B."/>
            <person name="Kim J.-G."/>
            <person name="Kim S."/>
            <person name="Oh Y.-L."/>
            <person name="Kong W.-S."/>
            <person name="Park H."/>
            <person name="Jeong J."/>
            <person name="Song E.-S."/>
        </authorList>
    </citation>
    <scope>NUCLEOTIDE SEQUENCE [LARGE SCALE GENOMIC DNA]</scope>
    <source>
        <strain evidence="3">51987-8</strain>
    </source>
</reference>
<dbReference type="InterPro" id="IPR013094">
    <property type="entry name" value="AB_hydrolase_3"/>
</dbReference>
<evidence type="ECO:0000313" key="4">
    <source>
        <dbReference type="Proteomes" id="UP000076154"/>
    </source>
</evidence>
<dbReference type="InterPro" id="IPR029058">
    <property type="entry name" value="AB_hydrolase_fold"/>
</dbReference>
<gene>
    <name evidence="3" type="ORF">Hypma_009884</name>
</gene>
<keyword evidence="4" id="KW-1185">Reference proteome</keyword>
<evidence type="ECO:0000256" key="1">
    <source>
        <dbReference type="ARBA" id="ARBA00022801"/>
    </source>
</evidence>
<name>A0A369JM80_HYPMA</name>
<evidence type="ECO:0000313" key="3">
    <source>
        <dbReference type="EMBL" id="RDB22938.1"/>
    </source>
</evidence>
<dbReference type="EMBL" id="LUEZ02000048">
    <property type="protein sequence ID" value="RDB22938.1"/>
    <property type="molecule type" value="Genomic_DNA"/>
</dbReference>